<proteinExistence type="inferred from homology"/>
<dbReference type="GO" id="GO:0045547">
    <property type="term" value="F:ditrans,polycis-polyprenyl diphosphate synthase [(2E,6E)-farnesyl diphosphate specific] activity"/>
    <property type="evidence" value="ECO:0007669"/>
    <property type="project" value="TreeGrafter"/>
</dbReference>
<accession>A0AAW1PNA2</accession>
<dbReference type="GO" id="GO:0005783">
    <property type="term" value="C:endoplasmic reticulum"/>
    <property type="evidence" value="ECO:0007669"/>
    <property type="project" value="TreeGrafter"/>
</dbReference>
<name>A0AAW1PNA2_9CHLO</name>
<dbReference type="InterPro" id="IPR001441">
    <property type="entry name" value="UPP_synth-like"/>
</dbReference>
<dbReference type="EMBL" id="JALJOQ010000019">
    <property type="protein sequence ID" value="KAK9809472.1"/>
    <property type="molecule type" value="Genomic_DNA"/>
</dbReference>
<dbReference type="GO" id="GO:0016094">
    <property type="term" value="P:polyprenol biosynthetic process"/>
    <property type="evidence" value="ECO:0007669"/>
    <property type="project" value="TreeGrafter"/>
</dbReference>
<dbReference type="Gene3D" id="3.40.1180.10">
    <property type="entry name" value="Decaprenyl diphosphate synthase-like"/>
    <property type="match status" value="2"/>
</dbReference>
<keyword evidence="2" id="KW-0808">Transferase</keyword>
<feature type="region of interest" description="Disordered" evidence="3">
    <location>
        <begin position="1"/>
        <end position="32"/>
    </location>
</feature>
<protein>
    <recommendedName>
        <fullName evidence="6">Alkyl transferase</fullName>
    </recommendedName>
</protein>
<evidence type="ECO:0000313" key="4">
    <source>
        <dbReference type="EMBL" id="KAK9809472.1"/>
    </source>
</evidence>
<sequence>MGQELRKVALQPGPADLRQSSSGLKPSLTPDREAHQLPRHIAVIMDGNSRWARQQCRPAIFGHRQGVQALQRTIQLCKDCSIQYLTVYGFSTENWCRDSQEALQRTMARAEQATAGNAGLVLTVAVSYGGRSDLAHAAASIAHLVACGDLHPSQVTEQMLASHLSTGSERLAEDNACTEALKEEGKEALRCSG</sequence>
<evidence type="ECO:0000313" key="5">
    <source>
        <dbReference type="Proteomes" id="UP001465755"/>
    </source>
</evidence>
<dbReference type="Proteomes" id="UP001465755">
    <property type="component" value="Unassembled WGS sequence"/>
</dbReference>
<dbReference type="AlphaFoldDB" id="A0AAW1PNA2"/>
<evidence type="ECO:0008006" key="6">
    <source>
        <dbReference type="Google" id="ProtNLM"/>
    </source>
</evidence>
<evidence type="ECO:0000256" key="2">
    <source>
        <dbReference type="ARBA" id="ARBA00022679"/>
    </source>
</evidence>
<dbReference type="PANTHER" id="PTHR10291:SF43">
    <property type="entry name" value="DEHYDRODOLICHYL DIPHOSPHATE SYNTHASE COMPLEX SUBUNIT DHDDS"/>
    <property type="match status" value="1"/>
</dbReference>
<comment type="similarity">
    <text evidence="1">Belongs to the UPP synthase family.</text>
</comment>
<organism evidence="4 5">
    <name type="scientific">Symbiochloris irregularis</name>
    <dbReference type="NCBI Taxonomy" id="706552"/>
    <lineage>
        <taxon>Eukaryota</taxon>
        <taxon>Viridiplantae</taxon>
        <taxon>Chlorophyta</taxon>
        <taxon>core chlorophytes</taxon>
        <taxon>Trebouxiophyceae</taxon>
        <taxon>Trebouxiales</taxon>
        <taxon>Trebouxiaceae</taxon>
        <taxon>Symbiochloris</taxon>
    </lineage>
</organism>
<dbReference type="SUPFAM" id="SSF64005">
    <property type="entry name" value="Undecaprenyl diphosphate synthase"/>
    <property type="match status" value="1"/>
</dbReference>
<gene>
    <name evidence="4" type="ORF">WJX73_000960</name>
</gene>
<evidence type="ECO:0000256" key="3">
    <source>
        <dbReference type="SAM" id="MobiDB-lite"/>
    </source>
</evidence>
<dbReference type="PANTHER" id="PTHR10291">
    <property type="entry name" value="DEHYDRODOLICHYL DIPHOSPHATE SYNTHASE FAMILY MEMBER"/>
    <property type="match status" value="1"/>
</dbReference>
<evidence type="ECO:0000256" key="1">
    <source>
        <dbReference type="ARBA" id="ARBA00005432"/>
    </source>
</evidence>
<dbReference type="CDD" id="cd00475">
    <property type="entry name" value="Cis_IPPS"/>
    <property type="match status" value="1"/>
</dbReference>
<comment type="caution">
    <text evidence="4">The sequence shown here is derived from an EMBL/GenBank/DDBJ whole genome shotgun (WGS) entry which is preliminary data.</text>
</comment>
<reference evidence="4 5" key="1">
    <citation type="journal article" date="2024" name="Nat. Commun.">
        <title>Phylogenomics reveals the evolutionary origins of lichenization in chlorophyte algae.</title>
        <authorList>
            <person name="Puginier C."/>
            <person name="Libourel C."/>
            <person name="Otte J."/>
            <person name="Skaloud P."/>
            <person name="Haon M."/>
            <person name="Grisel S."/>
            <person name="Petersen M."/>
            <person name="Berrin J.G."/>
            <person name="Delaux P.M."/>
            <person name="Dal Grande F."/>
            <person name="Keller J."/>
        </authorList>
    </citation>
    <scope>NUCLEOTIDE SEQUENCE [LARGE SCALE GENOMIC DNA]</scope>
    <source>
        <strain evidence="4 5">SAG 2036</strain>
    </source>
</reference>
<keyword evidence="5" id="KW-1185">Reference proteome</keyword>
<dbReference type="Pfam" id="PF01255">
    <property type="entry name" value="Prenyltransf"/>
    <property type="match status" value="1"/>
</dbReference>
<dbReference type="InterPro" id="IPR036424">
    <property type="entry name" value="UPP_synth-like_sf"/>
</dbReference>